<organism evidence="3 4">
    <name type="scientific">Prauserella cavernicola</name>
    <dbReference type="NCBI Taxonomy" id="2800127"/>
    <lineage>
        <taxon>Bacteria</taxon>
        <taxon>Bacillati</taxon>
        <taxon>Actinomycetota</taxon>
        <taxon>Actinomycetes</taxon>
        <taxon>Pseudonocardiales</taxon>
        <taxon>Pseudonocardiaceae</taxon>
        <taxon>Prauserella</taxon>
    </lineage>
</organism>
<dbReference type="InterPro" id="IPR027417">
    <property type="entry name" value="P-loop_NTPase"/>
</dbReference>
<feature type="domain" description="AAA" evidence="2">
    <location>
        <begin position="1"/>
        <end position="180"/>
    </location>
</feature>
<feature type="compositionally biased region" description="Low complexity" evidence="1">
    <location>
        <begin position="273"/>
        <end position="298"/>
    </location>
</feature>
<accession>A0A934QY08</accession>
<name>A0A934QY08_9PSEU</name>
<protein>
    <submittedName>
        <fullName evidence="3">ParA family protein</fullName>
    </submittedName>
</protein>
<evidence type="ECO:0000313" key="3">
    <source>
        <dbReference type="EMBL" id="MBK1788613.1"/>
    </source>
</evidence>
<dbReference type="CDD" id="cd02042">
    <property type="entry name" value="ParAB_family"/>
    <property type="match status" value="1"/>
</dbReference>
<dbReference type="Gene3D" id="3.40.50.300">
    <property type="entry name" value="P-loop containing nucleotide triphosphate hydrolases"/>
    <property type="match status" value="1"/>
</dbReference>
<dbReference type="SUPFAM" id="SSF52540">
    <property type="entry name" value="P-loop containing nucleoside triphosphate hydrolases"/>
    <property type="match status" value="1"/>
</dbReference>
<dbReference type="PANTHER" id="PTHR13696">
    <property type="entry name" value="P-LOOP CONTAINING NUCLEOSIDE TRIPHOSPHATE HYDROLASE"/>
    <property type="match status" value="1"/>
</dbReference>
<reference evidence="3" key="1">
    <citation type="submission" date="2020-12" db="EMBL/GenBank/DDBJ databases">
        <title>Prauserella sp. ASG 168, a novel actinomycete isolated from cave rock.</title>
        <authorList>
            <person name="Suriyachadkun C."/>
        </authorList>
    </citation>
    <scope>NUCLEOTIDE SEQUENCE</scope>
    <source>
        <strain evidence="3">ASG 168</strain>
    </source>
</reference>
<evidence type="ECO:0000313" key="4">
    <source>
        <dbReference type="Proteomes" id="UP000635245"/>
    </source>
</evidence>
<dbReference type="RefSeq" id="WP_200324722.1">
    <property type="nucleotide sequence ID" value="NZ_JAENJH010000011.1"/>
</dbReference>
<proteinExistence type="predicted"/>
<dbReference type="Proteomes" id="UP000635245">
    <property type="component" value="Unassembled WGS sequence"/>
</dbReference>
<evidence type="ECO:0000256" key="1">
    <source>
        <dbReference type="SAM" id="MobiDB-lite"/>
    </source>
</evidence>
<feature type="region of interest" description="Disordered" evidence="1">
    <location>
        <begin position="262"/>
        <end position="311"/>
    </location>
</feature>
<comment type="caution">
    <text evidence="3">The sequence shown here is derived from an EMBL/GenBank/DDBJ whole genome shotgun (WGS) entry which is preliminary data.</text>
</comment>
<dbReference type="EMBL" id="JAENJH010000011">
    <property type="protein sequence ID" value="MBK1788613.1"/>
    <property type="molecule type" value="Genomic_DNA"/>
</dbReference>
<gene>
    <name evidence="3" type="ORF">JHE00_30165</name>
</gene>
<dbReference type="InterPro" id="IPR025669">
    <property type="entry name" value="AAA_dom"/>
</dbReference>
<dbReference type="Pfam" id="PF13614">
    <property type="entry name" value="AAA_31"/>
    <property type="match status" value="1"/>
</dbReference>
<dbReference type="InterPro" id="IPR050678">
    <property type="entry name" value="DNA_Partitioning_ATPase"/>
</dbReference>
<dbReference type="PANTHER" id="PTHR13696:SF99">
    <property type="entry name" value="COBYRINIC ACID AC-DIAMIDE SYNTHASE"/>
    <property type="match status" value="1"/>
</dbReference>
<evidence type="ECO:0000259" key="2">
    <source>
        <dbReference type="Pfam" id="PF13614"/>
    </source>
</evidence>
<keyword evidence="4" id="KW-1185">Reference proteome</keyword>
<sequence length="311" mass="33373">MHTVAVLSLKGGVGKTTVALGIASAALRRGSRALVADLDPQGNATATLDPPLTEATLTDVLETPRLAVIEQALAPSGWSEDLDVLVSSEDLELLNEPGPNSRRLDNLARALDELTTSPPGDPYEIAILDCPPSLGRLTRSALMAADTALLVTEPTMYAVSGAERALEAIETIRAEHNPRLRPAGVLVNRLRARSYEHQYRVQELRESFGRLVMPTAIPDRLAIQQAQGACVPIHEWKSPGAQEIGLTFNMVLAKILRSSRAGRHRLDHEQPETAEGAAAVETAETAPDEPAAAETTSEFPALRELAEREIG</sequence>
<dbReference type="AlphaFoldDB" id="A0A934QY08"/>